<evidence type="ECO:0000256" key="2">
    <source>
        <dbReference type="ARBA" id="ARBA00023002"/>
    </source>
</evidence>
<keyword evidence="4" id="KW-1185">Reference proteome</keyword>
<sequence length="228" mass="23853">MMISLNGKVVMITGALGGLGQTVTEKFSQAGAKVVVVGRELPEKLPEGRLGISADVTDEAEVQRLMKETVQKATRMDCLINLVGGFAMGRLSETEVSVWTKMVSLNLASAFLLSREATRLISKQGSGRIIHMAAQAAVDPFPGAGAYIVSKSGLVVLIRVLALELAGSGVKVNGVLPSTIDTPANRQSMPDADPNEWVKPEAIAALLVFLASDEAEALNGALIPIGSS</sequence>
<dbReference type="PANTHER" id="PTHR43669:SF3">
    <property type="entry name" value="ALCOHOL DEHYDROGENASE, PUTATIVE (AFU_ORTHOLOGUE AFUA_3G03445)-RELATED"/>
    <property type="match status" value="1"/>
</dbReference>
<dbReference type="CDD" id="cd05233">
    <property type="entry name" value="SDR_c"/>
    <property type="match status" value="1"/>
</dbReference>
<name>A0AA96JS95_9BACT</name>
<organism evidence="3 4">
    <name type="scientific">Candidatus Nitrospira allomarina</name>
    <dbReference type="NCBI Taxonomy" id="3020900"/>
    <lineage>
        <taxon>Bacteria</taxon>
        <taxon>Pseudomonadati</taxon>
        <taxon>Nitrospirota</taxon>
        <taxon>Nitrospiria</taxon>
        <taxon>Nitrospirales</taxon>
        <taxon>Nitrospiraceae</taxon>
        <taxon>Nitrospira</taxon>
    </lineage>
</organism>
<dbReference type="EMBL" id="CP116967">
    <property type="protein sequence ID" value="WNM58003.1"/>
    <property type="molecule type" value="Genomic_DNA"/>
</dbReference>
<dbReference type="Proteomes" id="UP001302719">
    <property type="component" value="Chromosome"/>
</dbReference>
<dbReference type="Gene3D" id="3.40.50.720">
    <property type="entry name" value="NAD(P)-binding Rossmann-like Domain"/>
    <property type="match status" value="1"/>
</dbReference>
<dbReference type="KEGG" id="nall:PP769_18840"/>
<reference evidence="3 4" key="1">
    <citation type="submission" date="2023-01" db="EMBL/GenBank/DDBJ databases">
        <title>Cultivation and genomic characterization of new, ubiquitous marine nitrite-oxidizing bacteria from the Nitrospirales.</title>
        <authorList>
            <person name="Mueller A.J."/>
            <person name="Daebeler A."/>
            <person name="Herbold C.W."/>
            <person name="Kirkegaard R.H."/>
            <person name="Daims H."/>
        </authorList>
    </citation>
    <scope>NUCLEOTIDE SEQUENCE [LARGE SCALE GENOMIC DNA]</scope>
    <source>
        <strain evidence="3 4">VA</strain>
    </source>
</reference>
<keyword evidence="2" id="KW-0560">Oxidoreductase</keyword>
<dbReference type="InterPro" id="IPR002347">
    <property type="entry name" value="SDR_fam"/>
</dbReference>
<dbReference type="GO" id="GO:0016491">
    <property type="term" value="F:oxidoreductase activity"/>
    <property type="evidence" value="ECO:0007669"/>
    <property type="project" value="UniProtKB-KW"/>
</dbReference>
<comment type="similarity">
    <text evidence="1">Belongs to the short-chain dehydrogenases/reductases (SDR) family.</text>
</comment>
<dbReference type="SUPFAM" id="SSF51735">
    <property type="entry name" value="NAD(P)-binding Rossmann-fold domains"/>
    <property type="match status" value="1"/>
</dbReference>
<proteinExistence type="inferred from homology"/>
<evidence type="ECO:0000313" key="4">
    <source>
        <dbReference type="Proteomes" id="UP001302719"/>
    </source>
</evidence>
<gene>
    <name evidence="3" type="ORF">PP769_18840</name>
</gene>
<dbReference type="AlphaFoldDB" id="A0AA96JS95"/>
<evidence type="ECO:0000256" key="1">
    <source>
        <dbReference type="ARBA" id="ARBA00006484"/>
    </source>
</evidence>
<accession>A0AA96JS95</accession>
<protein>
    <submittedName>
        <fullName evidence="3">SDR family NAD(P)-dependent oxidoreductase</fullName>
    </submittedName>
</protein>
<dbReference type="InterPro" id="IPR036291">
    <property type="entry name" value="NAD(P)-bd_dom_sf"/>
</dbReference>
<dbReference type="Pfam" id="PF00106">
    <property type="entry name" value="adh_short"/>
    <property type="match status" value="1"/>
</dbReference>
<dbReference type="PANTHER" id="PTHR43669">
    <property type="entry name" value="5-KETO-D-GLUCONATE 5-REDUCTASE"/>
    <property type="match status" value="1"/>
</dbReference>
<dbReference type="PRINTS" id="PR00081">
    <property type="entry name" value="GDHRDH"/>
</dbReference>
<evidence type="ECO:0000313" key="3">
    <source>
        <dbReference type="EMBL" id="WNM58003.1"/>
    </source>
</evidence>
<dbReference type="RefSeq" id="WP_312643189.1">
    <property type="nucleotide sequence ID" value="NZ_CP116967.1"/>
</dbReference>